<keyword evidence="2" id="KW-1185">Reference proteome</keyword>
<dbReference type="Proteomes" id="UP000719500">
    <property type="component" value="Unassembled WGS sequence"/>
</dbReference>
<evidence type="ECO:0008006" key="3">
    <source>
        <dbReference type="Google" id="ProtNLM"/>
    </source>
</evidence>
<dbReference type="SUPFAM" id="SSF46955">
    <property type="entry name" value="Putative DNA-binding domain"/>
    <property type="match status" value="1"/>
</dbReference>
<evidence type="ECO:0000313" key="1">
    <source>
        <dbReference type="EMBL" id="MBM6850410.1"/>
    </source>
</evidence>
<sequence>MDSYAQTERLLIRNLKDAGCSETDIQRFLKLGQEGRRRDQLRLLATHRASLLDQLHVSQRQIDCLDYLVYQMSSRTDKQQGRNMETEA</sequence>
<dbReference type="InterPro" id="IPR009061">
    <property type="entry name" value="DNA-bd_dom_put_sf"/>
</dbReference>
<dbReference type="RefSeq" id="WP_204802362.1">
    <property type="nucleotide sequence ID" value="NZ_JACSNX010000002.1"/>
</dbReference>
<accession>A0ABS2FT16</accession>
<protein>
    <recommendedName>
        <fullName evidence="3">MerR family transcriptional regulator</fullName>
    </recommendedName>
</protein>
<proteinExistence type="predicted"/>
<comment type="caution">
    <text evidence="1">The sequence shown here is derived from an EMBL/GenBank/DDBJ whole genome shotgun (WGS) entry which is preliminary data.</text>
</comment>
<name>A0ABS2FT16_9FIRM</name>
<reference evidence="1 2" key="1">
    <citation type="journal article" date="2021" name="Sci. Rep.">
        <title>The distribution of antibiotic resistance genes in chicken gut microbiota commensals.</title>
        <authorList>
            <person name="Juricova H."/>
            <person name="Matiasovicova J."/>
            <person name="Kubasova T."/>
            <person name="Cejkova D."/>
            <person name="Rychlik I."/>
        </authorList>
    </citation>
    <scope>NUCLEOTIDE SEQUENCE [LARGE SCALE GENOMIC DNA]</scope>
    <source>
        <strain evidence="1 2">An411</strain>
    </source>
</reference>
<dbReference type="EMBL" id="JACSNX010000002">
    <property type="protein sequence ID" value="MBM6850410.1"/>
    <property type="molecule type" value="Genomic_DNA"/>
</dbReference>
<organism evidence="1 2">
    <name type="scientific">Oscillibacter valericigenes</name>
    <dbReference type="NCBI Taxonomy" id="351091"/>
    <lineage>
        <taxon>Bacteria</taxon>
        <taxon>Bacillati</taxon>
        <taxon>Bacillota</taxon>
        <taxon>Clostridia</taxon>
        <taxon>Eubacteriales</taxon>
        <taxon>Oscillospiraceae</taxon>
        <taxon>Oscillibacter</taxon>
    </lineage>
</organism>
<dbReference type="Gene3D" id="1.10.1660.10">
    <property type="match status" value="1"/>
</dbReference>
<evidence type="ECO:0000313" key="2">
    <source>
        <dbReference type="Proteomes" id="UP000719500"/>
    </source>
</evidence>
<gene>
    <name evidence="1" type="ORF">H9X91_03040</name>
</gene>